<reference evidence="6 7" key="2">
    <citation type="submission" date="2018-11" db="EMBL/GenBank/DDBJ databases">
        <authorList>
            <consortium name="Pathogen Informatics"/>
        </authorList>
    </citation>
    <scope>NUCLEOTIDE SEQUENCE [LARGE SCALE GENOMIC DNA]</scope>
    <source>
        <strain evidence="6 7">MHpl1</strain>
    </source>
</reference>
<evidence type="ECO:0000259" key="5">
    <source>
        <dbReference type="Pfam" id="PF17921"/>
    </source>
</evidence>
<dbReference type="InterPro" id="IPR050951">
    <property type="entry name" value="Retrovirus_Pol_polyprotein"/>
</dbReference>
<dbReference type="WBParaSite" id="HPLM_0000719201-mRNA-1">
    <property type="protein sequence ID" value="HPLM_0000719201-mRNA-1"/>
    <property type="gene ID" value="HPLM_0000719201"/>
</dbReference>
<dbReference type="Proteomes" id="UP000268014">
    <property type="component" value="Unassembled WGS sequence"/>
</dbReference>
<gene>
    <name evidence="6" type="ORF">HPLM_LOCUS7184</name>
</gene>
<feature type="domain" description="Reverse transcriptase/retrotransposon-derived protein RNase H-like" evidence="4">
    <location>
        <begin position="65"/>
        <end position="134"/>
    </location>
</feature>
<dbReference type="Pfam" id="PF17921">
    <property type="entry name" value="Integrase_H2C2"/>
    <property type="match status" value="1"/>
</dbReference>
<dbReference type="STRING" id="6290.A0A0N4WA15"/>
<dbReference type="EC" id="2.7.7.49" evidence="1"/>
<feature type="domain" description="Integrase zinc-binding" evidence="5">
    <location>
        <begin position="229"/>
        <end position="288"/>
    </location>
</feature>
<dbReference type="InterPro" id="IPR041577">
    <property type="entry name" value="RT_RNaseH_2"/>
</dbReference>
<reference evidence="8" key="1">
    <citation type="submission" date="2016-04" db="UniProtKB">
        <authorList>
            <consortium name="WormBaseParasite"/>
        </authorList>
    </citation>
    <scope>IDENTIFICATION</scope>
</reference>
<evidence type="ECO:0000259" key="4">
    <source>
        <dbReference type="Pfam" id="PF17919"/>
    </source>
</evidence>
<feature type="compositionally biased region" description="Polar residues" evidence="3">
    <location>
        <begin position="334"/>
        <end position="350"/>
    </location>
</feature>
<dbReference type="GO" id="GO:0003964">
    <property type="term" value="F:RNA-directed DNA polymerase activity"/>
    <property type="evidence" value="ECO:0007669"/>
    <property type="project" value="UniProtKB-EC"/>
</dbReference>
<evidence type="ECO:0000256" key="1">
    <source>
        <dbReference type="ARBA" id="ARBA00012493"/>
    </source>
</evidence>
<dbReference type="PANTHER" id="PTHR37984">
    <property type="entry name" value="PROTEIN CBG26694"/>
    <property type="match status" value="1"/>
</dbReference>
<evidence type="ECO:0000313" key="6">
    <source>
        <dbReference type="EMBL" id="VDO31177.1"/>
    </source>
</evidence>
<dbReference type="EMBL" id="UZAF01016616">
    <property type="protein sequence ID" value="VDO31177.1"/>
    <property type="molecule type" value="Genomic_DNA"/>
</dbReference>
<dbReference type="AlphaFoldDB" id="A0A0N4WA15"/>
<feature type="compositionally biased region" description="Low complexity" evidence="3">
    <location>
        <begin position="453"/>
        <end position="464"/>
    </location>
</feature>
<evidence type="ECO:0000313" key="7">
    <source>
        <dbReference type="Proteomes" id="UP000268014"/>
    </source>
</evidence>
<dbReference type="PANTHER" id="PTHR37984:SF5">
    <property type="entry name" value="PROTEIN NYNRIN-LIKE"/>
    <property type="match status" value="1"/>
</dbReference>
<dbReference type="Gene3D" id="1.10.340.70">
    <property type="match status" value="1"/>
</dbReference>
<evidence type="ECO:0000256" key="2">
    <source>
        <dbReference type="ARBA" id="ARBA00023268"/>
    </source>
</evidence>
<accession>A0A0N4WA15</accession>
<feature type="compositionally biased region" description="Low complexity" evidence="3">
    <location>
        <begin position="433"/>
        <end position="443"/>
    </location>
</feature>
<sequence length="981" mass="109034">MSLLLPLNRHPVQLNITHRDPSYKVDLENCDLNADQRNQLQHLLDSFHDVFSKHQYDIGSCTAGKESAFMTLRDAFIQRPILGFPSYEKPFYIFTDASAVAQAGALMQEFEEGQKRFYAVAYCSRTLSDTERSLPLSFALTQEHTFPVAMPCRTFIRGMDHSVDMAAEQQKDPFLEKVLNFKNDPSFAASLPESQRASIAQFASKVTIAANGCLYYQHHGQPSHPLLVVPQTLQPLVFSAHHSSALSGGHMGWRKTLAKILRKYYWPSVYSDIHKWCDACMTCQMRRQPNPAYRERLIPVYSETVFAKILWSKLHNRRPKPSVINIMEQAAQSPAETIGDQSDMNVTSIEGPSPKPTYFSNDNPEQCNTEAILPVDEEVEAMDIGMDASTPPLDQVNVEIKEKQAIKSFDLLVTSTEEPAPKYFKPRDDKSSSSETDNSSDYDPSSFLDEPFDTSNNDKNSSTSEPITEAQAEESANLTSQITSAPALGEDVIRKAATDEGVVDTLASLVALASVRPCSPVASTSRAGYNGLVDGLCPIQCSPDHEPVGWVSILAAVGPNAVENFRKNNDCSNLIELRRKGEPLPKMPLVAGASLEEQNLSVRGLVLDGKSGIALTKLIIGDLVWVYSLVATVKFATSDMELPRTVTEAMAYRKPNVWRVGRFALVHRDLNPTLGFITSIQRNPFRISLCMQGHRQIVQASLFRLAEPGEAPRMDTDTFIVAPFRERQIDYMVFTCQWKGTDKELASFMADVPYYPSQAPAPFDIRLTSKEHQELVRKKLHNFDLFRERPNDVGSFLAALYSTACGTITACIAESTDTTVHAAIWSSPNINSFSVLAQFRIPMRKKAGWAVGRSIQGAYEQDLMHAQIVDIEMEEGYLDVTIRLDTNDGVRCRAYLLASKNQRIAVGTFLHTVDERANPVLALMEQSSAMAKLTPNTIGWKAARLLLAGDVQVSGYDYPDQDAITVTVAGSQIKLNANQRK</sequence>
<proteinExistence type="predicted"/>
<keyword evidence="2" id="KW-0511">Multifunctional enzyme</keyword>
<evidence type="ECO:0000313" key="8">
    <source>
        <dbReference type="WBParaSite" id="HPLM_0000719201-mRNA-1"/>
    </source>
</evidence>
<dbReference type="FunFam" id="1.10.340.70:FF:000001">
    <property type="entry name" value="Retrovirus-related Pol polyprotein from transposon gypsy-like Protein"/>
    <property type="match status" value="1"/>
</dbReference>
<evidence type="ECO:0000256" key="3">
    <source>
        <dbReference type="SAM" id="MobiDB-lite"/>
    </source>
</evidence>
<keyword evidence="7" id="KW-1185">Reference proteome</keyword>
<dbReference type="OrthoDB" id="10616395at2759"/>
<dbReference type="InterPro" id="IPR041588">
    <property type="entry name" value="Integrase_H2C2"/>
</dbReference>
<feature type="region of interest" description="Disordered" evidence="3">
    <location>
        <begin position="420"/>
        <end position="480"/>
    </location>
</feature>
<organism evidence="8">
    <name type="scientific">Haemonchus placei</name>
    <name type="common">Barber's pole worm</name>
    <dbReference type="NCBI Taxonomy" id="6290"/>
    <lineage>
        <taxon>Eukaryota</taxon>
        <taxon>Metazoa</taxon>
        <taxon>Ecdysozoa</taxon>
        <taxon>Nematoda</taxon>
        <taxon>Chromadorea</taxon>
        <taxon>Rhabditida</taxon>
        <taxon>Rhabditina</taxon>
        <taxon>Rhabditomorpha</taxon>
        <taxon>Strongyloidea</taxon>
        <taxon>Trichostrongylidae</taxon>
        <taxon>Haemonchus</taxon>
    </lineage>
</organism>
<dbReference type="Pfam" id="PF17919">
    <property type="entry name" value="RT_RNaseH_2"/>
    <property type="match status" value="1"/>
</dbReference>
<feature type="region of interest" description="Disordered" evidence="3">
    <location>
        <begin position="334"/>
        <end position="365"/>
    </location>
</feature>
<protein>
    <recommendedName>
        <fullName evidence="1">RNA-directed DNA polymerase</fullName>
        <ecNumber evidence="1">2.7.7.49</ecNumber>
    </recommendedName>
</protein>
<dbReference type="InterPro" id="IPR043502">
    <property type="entry name" value="DNA/RNA_pol_sf"/>
</dbReference>
<name>A0A0N4WA15_HAEPC</name>
<dbReference type="SUPFAM" id="SSF56672">
    <property type="entry name" value="DNA/RNA polymerases"/>
    <property type="match status" value="1"/>
</dbReference>